<keyword evidence="1" id="KW-0645">Protease</keyword>
<dbReference type="RefSeq" id="WP_315728318.1">
    <property type="nucleotide sequence ID" value="NZ_JAVUPU010000012.1"/>
</dbReference>
<dbReference type="GO" id="GO:0016805">
    <property type="term" value="F:dipeptidase activity"/>
    <property type="evidence" value="ECO:0007669"/>
    <property type="project" value="UniProtKB-KW"/>
</dbReference>
<dbReference type="Gene3D" id="3.20.20.140">
    <property type="entry name" value="Metal-dependent hydrolases"/>
    <property type="match status" value="1"/>
</dbReference>
<proteinExistence type="predicted"/>
<dbReference type="InterPro" id="IPR008257">
    <property type="entry name" value="Pept_M19"/>
</dbReference>
<reference evidence="1 2" key="1">
    <citation type="submission" date="2023-05" db="EMBL/GenBank/DDBJ databases">
        <authorList>
            <person name="Guo Y."/>
        </authorList>
    </citation>
    <scope>NUCLEOTIDE SEQUENCE [LARGE SCALE GENOMIC DNA]</scope>
    <source>
        <strain evidence="1 2">GR2756</strain>
    </source>
</reference>
<sequence>MTDLSRRKAILAGAAGAIALGPLGRPLSASAQTPKPADRMLFIDALGGVAVNEEGLVAIPKSGMSMIDTTLGAPGNPPFSYEQAVADLAMWHGIFDRHGDRLIHVKSSSDILAARDSGRLGVMLGFQNGTHLDRKLDNVEFFYNLGIRMMLLTYNELNDLGAGCTERHDTGLSHFGVDVVKKMNQLGMIVDLAHCGKRTSLDAIAQSEKPVLFSHNNCRALNDNPRCKDDEQIRALAQKGGVMGIATVNFFVSSKPRSTLDDYIAHIDHVVQLVGIDHVAFGSDAPLTRWRSYYPTEKAFHDFHKQFNFKAGVDLRWPPFIEEIDVPEKMFIIKDALAKRGYKEADLRKIMGENLLRVYRQVIG</sequence>
<dbReference type="PANTHER" id="PTHR10443:SF12">
    <property type="entry name" value="DIPEPTIDASE"/>
    <property type="match status" value="1"/>
</dbReference>
<protein>
    <submittedName>
        <fullName evidence="1">Membrane dipeptidase</fullName>
        <ecNumber evidence="1">3.4.13.-</ecNumber>
    </submittedName>
</protein>
<keyword evidence="1" id="KW-0378">Hydrolase</keyword>
<dbReference type="PROSITE" id="PS51318">
    <property type="entry name" value="TAT"/>
    <property type="match status" value="1"/>
</dbReference>
<dbReference type="Proteomes" id="UP001259572">
    <property type="component" value="Unassembled WGS sequence"/>
</dbReference>
<dbReference type="PANTHER" id="PTHR10443">
    <property type="entry name" value="MICROSOMAL DIPEPTIDASE"/>
    <property type="match status" value="1"/>
</dbReference>
<organism evidence="1 2">
    <name type="scientific">Sphingosinicella rhizophila</name>
    <dbReference type="NCBI Taxonomy" id="3050082"/>
    <lineage>
        <taxon>Bacteria</taxon>
        <taxon>Pseudomonadati</taxon>
        <taxon>Pseudomonadota</taxon>
        <taxon>Alphaproteobacteria</taxon>
        <taxon>Sphingomonadales</taxon>
        <taxon>Sphingosinicellaceae</taxon>
        <taxon>Sphingosinicella</taxon>
    </lineage>
</organism>
<dbReference type="Pfam" id="PF01244">
    <property type="entry name" value="Peptidase_M19"/>
    <property type="match status" value="1"/>
</dbReference>
<comment type="caution">
    <text evidence="1">The sequence shown here is derived from an EMBL/GenBank/DDBJ whole genome shotgun (WGS) entry which is preliminary data.</text>
</comment>
<keyword evidence="1" id="KW-0224">Dipeptidase</keyword>
<dbReference type="EMBL" id="JAVUPU010000012">
    <property type="protein sequence ID" value="MDT9600813.1"/>
    <property type="molecule type" value="Genomic_DNA"/>
</dbReference>
<evidence type="ECO:0000313" key="1">
    <source>
        <dbReference type="EMBL" id="MDT9600813.1"/>
    </source>
</evidence>
<dbReference type="InterPro" id="IPR006311">
    <property type="entry name" value="TAT_signal"/>
</dbReference>
<gene>
    <name evidence="1" type="ORF">RQX22_17760</name>
</gene>
<keyword evidence="2" id="KW-1185">Reference proteome</keyword>
<dbReference type="SUPFAM" id="SSF51556">
    <property type="entry name" value="Metallo-dependent hydrolases"/>
    <property type="match status" value="1"/>
</dbReference>
<dbReference type="InterPro" id="IPR032466">
    <property type="entry name" value="Metal_Hydrolase"/>
</dbReference>
<accession>A0ABU3QBN8</accession>
<name>A0ABU3QBN8_9SPHN</name>
<evidence type="ECO:0000313" key="2">
    <source>
        <dbReference type="Proteomes" id="UP001259572"/>
    </source>
</evidence>
<dbReference type="PROSITE" id="PS51365">
    <property type="entry name" value="RENAL_DIPEPTIDASE_2"/>
    <property type="match status" value="1"/>
</dbReference>
<dbReference type="EC" id="3.4.13.-" evidence="1"/>